<keyword evidence="1" id="KW-1133">Transmembrane helix</keyword>
<dbReference type="AlphaFoldDB" id="A0ABC9EGZ6"/>
<feature type="transmembrane region" description="Helical" evidence="1">
    <location>
        <begin position="302"/>
        <end position="320"/>
    </location>
</feature>
<gene>
    <name evidence="3" type="ORF">URODEC1_LOCUS95985</name>
</gene>
<feature type="transmembrane region" description="Helical" evidence="1">
    <location>
        <begin position="268"/>
        <end position="290"/>
    </location>
</feature>
<evidence type="ECO:0000313" key="3">
    <source>
        <dbReference type="EMBL" id="CAL5058030.1"/>
    </source>
</evidence>
<dbReference type="PANTHER" id="PTHR31325">
    <property type="entry name" value="OS01G0798800 PROTEIN-RELATED"/>
    <property type="match status" value="1"/>
</dbReference>
<feature type="transmembrane region" description="Helical" evidence="1">
    <location>
        <begin position="12"/>
        <end position="31"/>
    </location>
</feature>
<evidence type="ECO:0000256" key="1">
    <source>
        <dbReference type="SAM" id="Phobius"/>
    </source>
</evidence>
<dbReference type="Proteomes" id="UP001497457">
    <property type="component" value="Chromosome 4rd"/>
</dbReference>
<keyword evidence="1" id="KW-0472">Membrane</keyword>
<name>A0ABC9EGZ6_9POAL</name>
<dbReference type="EMBL" id="OZ075114">
    <property type="protein sequence ID" value="CAL5058030.1"/>
    <property type="molecule type" value="Genomic_DNA"/>
</dbReference>
<sequence length="738" mass="84124">MAGIVTLFNEWAIRVVVPLSLGAHVVVTLLASVRRRQGLGVPTGVLWLAYQLADWATPYALSKLSLLSTPRDQRIIALWVPFLLAHFAGPDNIAAYSLEDDKLSGRKVVSTLSQAFGAPYALYWQVYMGSDQALLWASVVMVFVSFAKCLLKAWAFRKAGFAQIRSATEDHQPMCFSIIQAHGGKLNDEKALLLAHQLLHITKAAFADFSVDNRDDRLRKHPMLEGLFHGAGRRQEDAGWHNMCKVVEMELSLMYDILYTKAAVIHTWLGYFVCAASPVATATVGVLFWLYRKDGHRRVDVYITYCLVVVTFLLDVRWLLRAAASTWAYAFFNARPASWLRHHVFCSGKWHCLRRAIVSLDPRQLLLQEQRASYRLWSGTIGSYNLFDDCTDQYTRNPLSKLVKVVAPEDTWADYEYYSWKGFQLGQLGCKGQHVIRKLLFDQIRATLKKAFPRDKPKVHEDEKSAEKPPIALAPLQSLANDQKTYRDRRKLDAALGFVPEFQELILTLHVATDVFFLCNNQQLLSQEQGEYKKAIQVVSNYMAFLTAARPDMLPGLMLRSLYSVTRRTLLDIREHGCGSSRKDKQQLARCLVQMEKPNKSGSEESDSDVYRSELYRQSGVLSDGIILAQVLQRMLKCRQDIKSIMEDLKMTDDKNPHSKDIIMFFFESLETKAIYDYECCDNIMAAMLKLILEMWVRMLIFVSIRCDRDSHAKQLGRGSDLTTIVWILVDHASVFLV</sequence>
<proteinExistence type="predicted"/>
<feature type="domain" description="DUF4220" evidence="2">
    <location>
        <begin position="47"/>
        <end position="388"/>
    </location>
</feature>
<accession>A0ABC9EGZ6</accession>
<dbReference type="InterPro" id="IPR025315">
    <property type="entry name" value="DUF4220"/>
</dbReference>
<feature type="transmembrane region" description="Helical" evidence="1">
    <location>
        <begin position="133"/>
        <end position="151"/>
    </location>
</feature>
<evidence type="ECO:0000259" key="2">
    <source>
        <dbReference type="Pfam" id="PF13968"/>
    </source>
</evidence>
<dbReference type="Pfam" id="PF04578">
    <property type="entry name" value="DUF594"/>
    <property type="match status" value="1"/>
</dbReference>
<reference evidence="3" key="1">
    <citation type="submission" date="2024-10" db="EMBL/GenBank/DDBJ databases">
        <authorList>
            <person name="Ryan C."/>
        </authorList>
    </citation>
    <scope>NUCLEOTIDE SEQUENCE [LARGE SCALE GENOMIC DNA]</scope>
</reference>
<feature type="transmembrane region" description="Helical" evidence="1">
    <location>
        <begin position="76"/>
        <end position="96"/>
    </location>
</feature>
<keyword evidence="1" id="KW-0812">Transmembrane</keyword>
<protein>
    <recommendedName>
        <fullName evidence="2">DUF4220 domain-containing protein</fullName>
    </recommendedName>
</protein>
<dbReference type="InterPro" id="IPR007658">
    <property type="entry name" value="DUF594"/>
</dbReference>
<evidence type="ECO:0000313" key="4">
    <source>
        <dbReference type="Proteomes" id="UP001497457"/>
    </source>
</evidence>
<organism evidence="3 4">
    <name type="scientific">Urochloa decumbens</name>
    <dbReference type="NCBI Taxonomy" id="240449"/>
    <lineage>
        <taxon>Eukaryota</taxon>
        <taxon>Viridiplantae</taxon>
        <taxon>Streptophyta</taxon>
        <taxon>Embryophyta</taxon>
        <taxon>Tracheophyta</taxon>
        <taxon>Spermatophyta</taxon>
        <taxon>Magnoliopsida</taxon>
        <taxon>Liliopsida</taxon>
        <taxon>Poales</taxon>
        <taxon>Poaceae</taxon>
        <taxon>PACMAD clade</taxon>
        <taxon>Panicoideae</taxon>
        <taxon>Panicodae</taxon>
        <taxon>Paniceae</taxon>
        <taxon>Melinidinae</taxon>
        <taxon>Urochloa</taxon>
    </lineage>
</organism>
<keyword evidence="4" id="KW-1185">Reference proteome</keyword>
<dbReference type="Pfam" id="PF13968">
    <property type="entry name" value="DUF4220"/>
    <property type="match status" value="1"/>
</dbReference>